<evidence type="ECO:0000256" key="2">
    <source>
        <dbReference type="ARBA" id="ARBA00022679"/>
    </source>
</evidence>
<keyword evidence="2 4" id="KW-0808">Transferase</keyword>
<dbReference type="Pfam" id="PF13692">
    <property type="entry name" value="Glyco_trans_1_4"/>
    <property type="match status" value="1"/>
</dbReference>
<dbReference type="InterPro" id="IPR028098">
    <property type="entry name" value="Glyco_trans_4-like_N"/>
</dbReference>
<keyword evidence="5" id="KW-1185">Reference proteome</keyword>
<dbReference type="OrthoDB" id="570545at2"/>
<evidence type="ECO:0000259" key="3">
    <source>
        <dbReference type="Pfam" id="PF13439"/>
    </source>
</evidence>
<reference evidence="4 5" key="1">
    <citation type="submission" date="2018-08" db="EMBL/GenBank/DDBJ databases">
        <title>Sequencing the genomes of 1000 actinobacteria strains.</title>
        <authorList>
            <person name="Klenk H.-P."/>
        </authorList>
    </citation>
    <scope>NUCLEOTIDE SEQUENCE [LARGE SCALE GENOMIC DNA]</scope>
    <source>
        <strain evidence="4 5">DSM 43927</strain>
    </source>
</reference>
<accession>A0A3D9SN70</accession>
<sequence>MTDRDIFLVCNNVDELGGVQRWAHHLAGLFAARGHRVTLVGVTSADDPHRYAHNAPYRVEVLHEQWRPPALAWRPASVRARLNMRARVRDRRRTVALRRGVARLSELLREARPGGVVIAAQVWAMEWVRLADTRGLKVIGMSHESYTATRRSSRYRRVREFYAGADRMLALTSEDADAWARSGMTNADHIPNPLPLEPSPHPDLLAPVVACVGRLSYEKGVDMALEAWAEVGAARPGWRLRVYGSGPEEGALRELAASLGVSGSVEFRGPTADVEAALAEASVFLLPSRQEGFPMSLLEAMACGLPSVAFDCAPGVRELLTDGRDGLLVAPGHTTALAAALDRLIGDPDLRRALAAEAVGSVTRFRPGAVLDRWERLFALLHRGGHPSIT</sequence>
<dbReference type="Proteomes" id="UP000256661">
    <property type="component" value="Unassembled WGS sequence"/>
</dbReference>
<dbReference type="Gene3D" id="3.40.50.2000">
    <property type="entry name" value="Glycogen Phosphorylase B"/>
    <property type="match status" value="2"/>
</dbReference>
<dbReference type="EMBL" id="QTTT01000001">
    <property type="protein sequence ID" value="REE95870.1"/>
    <property type="molecule type" value="Genomic_DNA"/>
</dbReference>
<dbReference type="RefSeq" id="WP_116021606.1">
    <property type="nucleotide sequence ID" value="NZ_QTTT01000001.1"/>
</dbReference>
<feature type="domain" description="Glycosyltransferase subfamily 4-like N-terminal" evidence="3">
    <location>
        <begin position="17"/>
        <end position="196"/>
    </location>
</feature>
<dbReference type="PANTHER" id="PTHR12526:SF630">
    <property type="entry name" value="GLYCOSYLTRANSFERASE"/>
    <property type="match status" value="1"/>
</dbReference>
<dbReference type="PANTHER" id="PTHR12526">
    <property type="entry name" value="GLYCOSYLTRANSFERASE"/>
    <property type="match status" value="1"/>
</dbReference>
<evidence type="ECO:0000313" key="5">
    <source>
        <dbReference type="Proteomes" id="UP000256661"/>
    </source>
</evidence>
<name>A0A3D9SN70_9ACTN</name>
<dbReference type="SUPFAM" id="SSF53756">
    <property type="entry name" value="UDP-Glycosyltransferase/glycogen phosphorylase"/>
    <property type="match status" value="1"/>
</dbReference>
<gene>
    <name evidence="4" type="ORF">DFJ69_1284</name>
</gene>
<proteinExistence type="predicted"/>
<evidence type="ECO:0000256" key="1">
    <source>
        <dbReference type="ARBA" id="ARBA00022676"/>
    </source>
</evidence>
<dbReference type="GO" id="GO:0016757">
    <property type="term" value="F:glycosyltransferase activity"/>
    <property type="evidence" value="ECO:0007669"/>
    <property type="project" value="UniProtKB-KW"/>
</dbReference>
<dbReference type="AlphaFoldDB" id="A0A3D9SN70"/>
<dbReference type="Pfam" id="PF13439">
    <property type="entry name" value="Glyco_transf_4"/>
    <property type="match status" value="1"/>
</dbReference>
<comment type="caution">
    <text evidence="4">The sequence shown here is derived from an EMBL/GenBank/DDBJ whole genome shotgun (WGS) entry which is preliminary data.</text>
</comment>
<evidence type="ECO:0000313" key="4">
    <source>
        <dbReference type="EMBL" id="REE95870.1"/>
    </source>
</evidence>
<protein>
    <submittedName>
        <fullName evidence="4">Glycosyltransferase involved in cell wall biosynthesis</fullName>
    </submittedName>
</protein>
<keyword evidence="1" id="KW-0328">Glycosyltransferase</keyword>
<organism evidence="4 5">
    <name type="scientific">Thermomonospora umbrina</name>
    <dbReference type="NCBI Taxonomy" id="111806"/>
    <lineage>
        <taxon>Bacteria</taxon>
        <taxon>Bacillati</taxon>
        <taxon>Actinomycetota</taxon>
        <taxon>Actinomycetes</taxon>
        <taxon>Streptosporangiales</taxon>
        <taxon>Thermomonosporaceae</taxon>
        <taxon>Thermomonospora</taxon>
    </lineage>
</organism>